<dbReference type="Proteomes" id="UP000280307">
    <property type="component" value="Unassembled WGS sequence"/>
</dbReference>
<dbReference type="PANTHER" id="PTHR11845">
    <property type="entry name" value="5'-DEOXYNUCLEOTIDASE HDDC2"/>
    <property type="match status" value="1"/>
</dbReference>
<name>A0A426U879_9CHLR</name>
<evidence type="ECO:0000256" key="7">
    <source>
        <dbReference type="ARBA" id="ARBA00022801"/>
    </source>
</evidence>
<gene>
    <name evidence="9" type="ORF">EI684_03070</name>
</gene>
<dbReference type="GO" id="GO:0046872">
    <property type="term" value="F:metal ion binding"/>
    <property type="evidence" value="ECO:0007669"/>
    <property type="project" value="UniProtKB-KW"/>
</dbReference>
<evidence type="ECO:0000256" key="3">
    <source>
        <dbReference type="ARBA" id="ARBA00001941"/>
    </source>
</evidence>
<evidence type="ECO:0000256" key="2">
    <source>
        <dbReference type="ARBA" id="ARBA00001936"/>
    </source>
</evidence>
<dbReference type="EC" id="3.1.3.89" evidence="5"/>
<comment type="catalytic activity">
    <reaction evidence="1">
        <text>a 2'-deoxyribonucleoside 5'-phosphate + H2O = a 2'-deoxyribonucleoside + phosphate</text>
        <dbReference type="Rhea" id="RHEA:36167"/>
        <dbReference type="ChEBI" id="CHEBI:15377"/>
        <dbReference type="ChEBI" id="CHEBI:18274"/>
        <dbReference type="ChEBI" id="CHEBI:43474"/>
        <dbReference type="ChEBI" id="CHEBI:65317"/>
        <dbReference type="EC" id="3.1.3.89"/>
    </reaction>
</comment>
<dbReference type="Pfam" id="PF13023">
    <property type="entry name" value="HD_3"/>
    <property type="match status" value="1"/>
</dbReference>
<evidence type="ECO:0000256" key="5">
    <source>
        <dbReference type="ARBA" id="ARBA00012964"/>
    </source>
</evidence>
<dbReference type="AlphaFoldDB" id="A0A426U879"/>
<protein>
    <recommendedName>
        <fullName evidence="5">5'-deoxynucleotidase</fullName>
        <ecNumber evidence="5">3.1.3.89</ecNumber>
    </recommendedName>
</protein>
<dbReference type="InterPro" id="IPR039356">
    <property type="entry name" value="YfbR/HDDC2"/>
</dbReference>
<comment type="caution">
    <text evidence="9">The sequence shown here is derived from an EMBL/GenBank/DDBJ whole genome shotgun (WGS) entry which is preliminary data.</text>
</comment>
<dbReference type="EMBL" id="RSAS01000123">
    <property type="protein sequence ID" value="RRR76386.1"/>
    <property type="molecule type" value="Genomic_DNA"/>
</dbReference>
<keyword evidence="6" id="KW-0479">Metal-binding</keyword>
<evidence type="ECO:0000313" key="10">
    <source>
        <dbReference type="Proteomes" id="UP000280307"/>
    </source>
</evidence>
<sequence>MNQHAVAALAALQAHIASLKLLPRTGWLQRNLRDVESVAEHSFGVATLALVVGDLYPELDRGHLLAMAILHDMAEALLGDLPASASRLLGKAAKHEAERKAMLEIFHGLPCSDAYLALWEEYSQAASKEARLVKALDRLEMLAQALAYERAGARGLDEFWAERNGWGEEFPEVRALTAQLFAQHQALMGQRGGENET</sequence>
<dbReference type="GO" id="GO:0002953">
    <property type="term" value="F:5'-deoxynucleotidase activity"/>
    <property type="evidence" value="ECO:0007669"/>
    <property type="project" value="UniProtKB-EC"/>
</dbReference>
<dbReference type="CDD" id="cd00077">
    <property type="entry name" value="HDc"/>
    <property type="match status" value="1"/>
</dbReference>
<comment type="cofactor">
    <cofactor evidence="2">
        <name>Mn(2+)</name>
        <dbReference type="ChEBI" id="CHEBI:29035"/>
    </cofactor>
</comment>
<proteinExistence type="predicted"/>
<comment type="subunit">
    <text evidence="4">Homodimer.</text>
</comment>
<dbReference type="SUPFAM" id="SSF109604">
    <property type="entry name" value="HD-domain/PDEase-like"/>
    <property type="match status" value="1"/>
</dbReference>
<keyword evidence="7" id="KW-0378">Hydrolase</keyword>
<evidence type="ECO:0000256" key="4">
    <source>
        <dbReference type="ARBA" id="ARBA00011738"/>
    </source>
</evidence>
<accession>A0A426U879</accession>
<dbReference type="InterPro" id="IPR003607">
    <property type="entry name" value="HD/PDEase_dom"/>
</dbReference>
<comment type="cofactor">
    <cofactor evidence="3">
        <name>Co(2+)</name>
        <dbReference type="ChEBI" id="CHEBI:48828"/>
    </cofactor>
</comment>
<dbReference type="PANTHER" id="PTHR11845:SF13">
    <property type="entry name" value="5'-DEOXYNUCLEOTIDASE HDDC2"/>
    <property type="match status" value="1"/>
</dbReference>
<dbReference type="SMART" id="SM00471">
    <property type="entry name" value="HDc"/>
    <property type="match status" value="1"/>
</dbReference>
<dbReference type="InterPro" id="IPR006674">
    <property type="entry name" value="HD_domain"/>
</dbReference>
<dbReference type="Gene3D" id="1.10.3210.10">
    <property type="entry name" value="Hypothetical protein af1432"/>
    <property type="match status" value="1"/>
</dbReference>
<dbReference type="GO" id="GO:0005737">
    <property type="term" value="C:cytoplasm"/>
    <property type="evidence" value="ECO:0007669"/>
    <property type="project" value="TreeGrafter"/>
</dbReference>
<evidence type="ECO:0000259" key="8">
    <source>
        <dbReference type="SMART" id="SM00471"/>
    </source>
</evidence>
<feature type="domain" description="HD/PDEase" evidence="8">
    <location>
        <begin position="34"/>
        <end position="151"/>
    </location>
</feature>
<evidence type="ECO:0000313" key="9">
    <source>
        <dbReference type="EMBL" id="RRR76386.1"/>
    </source>
</evidence>
<reference evidence="9 10" key="1">
    <citation type="submission" date="2018-12" db="EMBL/GenBank/DDBJ databases">
        <title>Genome Sequence of Candidatus Viridilinea halotolerans isolated from saline sulfide-rich spring.</title>
        <authorList>
            <person name="Grouzdev D.S."/>
            <person name="Burganskaya E.I."/>
            <person name="Krutkina M.S."/>
            <person name="Sukhacheva M.V."/>
            <person name="Gorlenko V.M."/>
        </authorList>
    </citation>
    <scope>NUCLEOTIDE SEQUENCE [LARGE SCALE GENOMIC DNA]</scope>
    <source>
        <strain evidence="9">Chok-6</strain>
    </source>
</reference>
<evidence type="ECO:0000256" key="1">
    <source>
        <dbReference type="ARBA" id="ARBA00001638"/>
    </source>
</evidence>
<organism evidence="9 10">
    <name type="scientific">Candidatus Viridilinea halotolerans</name>
    <dbReference type="NCBI Taxonomy" id="2491704"/>
    <lineage>
        <taxon>Bacteria</taxon>
        <taxon>Bacillati</taxon>
        <taxon>Chloroflexota</taxon>
        <taxon>Chloroflexia</taxon>
        <taxon>Chloroflexales</taxon>
        <taxon>Chloroflexineae</taxon>
        <taxon>Oscillochloridaceae</taxon>
        <taxon>Candidatus Viridilinea</taxon>
    </lineage>
</organism>
<evidence type="ECO:0000256" key="6">
    <source>
        <dbReference type="ARBA" id="ARBA00022723"/>
    </source>
</evidence>